<dbReference type="EMBL" id="ON366412">
    <property type="protein sequence ID" value="USL89517.1"/>
    <property type="molecule type" value="Genomic_DNA"/>
</dbReference>
<evidence type="ECO:0000313" key="2">
    <source>
        <dbReference type="EMBL" id="USL89517.1"/>
    </source>
</evidence>
<evidence type="ECO:0000313" key="3">
    <source>
        <dbReference type="Proteomes" id="UP001216218"/>
    </source>
</evidence>
<accession>A0AAE9LV39</accession>
<evidence type="ECO:0000256" key="1">
    <source>
        <dbReference type="SAM" id="Coils"/>
    </source>
</evidence>
<sequence length="306" mass="36770">MCMKQMSVKETYDKLGVEKIIESGVNCRYAVLLSDHLKVVEEKGNWEESFNIMRNDRDEQYKEKKKIEKELKEKDEKYLKVVDDNTHLLKTFNGRYEIFKKELKEKDEDAQRFYDEVKKQMMEKDEREKRWEDTYNRMVDRAEKMIKDKDEEIEKLREYLKTGKNIAEVVLGYHVLKENLDKTIKYNHEIIENNNELRSCITETGSQNDILQEELEKAKDINVDLAFENKELKEENKRLKENNDVLTNLLKGEEVVENLWVLEYVYKDSLGIRKNVILDPQPKEELEEIIGMDSNNWVQYKMMEVQ</sequence>
<organism evidence="2 3">
    <name type="scientific">Bacillus phage vB_BceP_LY3</name>
    <dbReference type="NCBI Taxonomy" id="2950458"/>
    <lineage>
        <taxon>Viruses</taxon>
        <taxon>Duplodnaviria</taxon>
        <taxon>Heunggongvirae</taxon>
        <taxon>Uroviricota</taxon>
        <taxon>Caudoviricetes</taxon>
        <taxon>Salasmaviridae</taxon>
        <taxon>Northropvirinae</taxon>
        <taxon>Layangcvirus</taxon>
        <taxon>Layangcvirus LY3</taxon>
    </lineage>
</organism>
<keyword evidence="1" id="KW-0175">Coiled coil</keyword>
<feature type="coiled-coil region" evidence="1">
    <location>
        <begin position="201"/>
        <end position="249"/>
    </location>
</feature>
<keyword evidence="3" id="KW-1185">Reference proteome</keyword>
<reference evidence="2" key="1">
    <citation type="submission" date="2022-04" db="EMBL/GenBank/DDBJ databases">
        <authorList>
            <person name="Yang M."/>
            <person name="Tan S."/>
        </authorList>
    </citation>
    <scope>NUCLEOTIDE SEQUENCE</scope>
</reference>
<protein>
    <submittedName>
        <fullName evidence="2">Uncharacterized protein</fullName>
    </submittedName>
</protein>
<proteinExistence type="predicted"/>
<dbReference type="Proteomes" id="UP001216218">
    <property type="component" value="Segment"/>
</dbReference>
<name>A0AAE9LV39_9CAUD</name>
<gene>
    <name evidence="2" type="ORF">vBBcePLY3_00006</name>
</gene>
<feature type="coiled-coil region" evidence="1">
    <location>
        <begin position="57"/>
        <end position="159"/>
    </location>
</feature>